<evidence type="ECO:0000256" key="6">
    <source>
        <dbReference type="ARBA" id="ARBA00022989"/>
    </source>
</evidence>
<feature type="region of interest" description="Disordered" evidence="11">
    <location>
        <begin position="769"/>
        <end position="788"/>
    </location>
</feature>
<dbReference type="InterPro" id="IPR052672">
    <property type="entry name" value="Type1_Cytokine_Rcpt_Type2"/>
</dbReference>
<evidence type="ECO:0000256" key="9">
    <source>
        <dbReference type="ARBA" id="ARBA00023170"/>
    </source>
</evidence>
<evidence type="ECO:0000256" key="2">
    <source>
        <dbReference type="ARBA" id="ARBA00008921"/>
    </source>
</evidence>
<gene>
    <name evidence="15" type="primary">IL12RB2</name>
</gene>
<accession>A0A6J2GHR5</accession>
<feature type="signal peptide" evidence="12">
    <location>
        <begin position="1"/>
        <end position="21"/>
    </location>
</feature>
<keyword evidence="14" id="KW-1185">Reference proteome</keyword>
<dbReference type="PROSITE" id="PS01353">
    <property type="entry name" value="HEMATOPO_REC_L_F2"/>
    <property type="match status" value="1"/>
</dbReference>
<feature type="domain" description="Fibronectin type-III" evidence="13">
    <location>
        <begin position="423"/>
        <end position="521"/>
    </location>
</feature>
<sequence>MPFAWILPSAIWLVMHFTAEACRKGIMTSSKAPRGTEEICDKGRMTANTASAIQPGTNVTLSCYLGDLQTPKCRIGIFLNNSEQAKNSGRSVSKTFPVNTYGRHTFTCKTICGGRKKLICGIDIKCGNPPDEPGNVSCIQIGTDSHPVCTWDKGRLTYLDTTYVIQLSNGTHDLCFSEESLNKTFGLLALRKLNFDSNYTVVVSASNKLGSASSQPFTFTLIDIVKPHPPDFLVEFDSSSATNCTLFWHNEAQAQHCRLRYRPLTRHSWSMVEIFSSEQYHLHGLEPDTAYEFQVSCKIHPERGLWSDWKMNQTRTPEAEPTGIPDVWYRQEQDLGSQQQNISLFWKALRKSEAGGRILGYRVTFEALDHQNPLPESHQTTHTSYSKVTPRVDYRITVTAQNSRGRSPPASILTNLGIQDLPPPQQVSAMAMGNSSILVSWKPPLRSAVPISGYVVEWAETGRNPHLEPHHTWAKLPASNLSTVIAEHIKDNMCYQIRVFALYQDRAGQAVSVRGYSTAQAPSAGPQMFTIPRATGVLVSWEEIPVPQQRGCITGYHVYLQTKDSQGDPQVYAIPSGAAPGSLYIPDLQPGELYDLWVTGSTAAGEGPPGNSDRLRLESARGWVTPVLTCSFFIFSACVCSVPPARKAFHWLLSVLLPQWQNKAIPDPANATWAKSFMVTKAELSSSSILFLPSTIGFEEPEPTPVEEAFMQPDPPDPGDKLLVGSAGSRRHRDWTQESSSSEPGEEQQLPELYQRLVVEAMEHLQPVPEYITNPGPTDLPPPPDTTRDHPMDLPEYITSPSPTDLPLPADTPMDHPELECHLLSIFPTTFLAPTLCCEGNLTLDRVKLNCSSFPR</sequence>
<evidence type="ECO:0000256" key="10">
    <source>
        <dbReference type="ARBA" id="ARBA00023180"/>
    </source>
</evidence>
<evidence type="ECO:0000313" key="14">
    <source>
        <dbReference type="Proteomes" id="UP000504627"/>
    </source>
</evidence>
<dbReference type="InterPro" id="IPR003529">
    <property type="entry name" value="Hematopoietin_rcpt_Gp130_CS"/>
</dbReference>
<keyword evidence="4 12" id="KW-0732">Signal</keyword>
<comment type="similarity">
    <text evidence="2">Belongs to the type I cytokine receptor family. Type 2 subfamily.</text>
</comment>
<dbReference type="InterPro" id="IPR036116">
    <property type="entry name" value="FN3_sf"/>
</dbReference>
<protein>
    <submittedName>
        <fullName evidence="15">Interleukin-12 receptor subunit beta-2</fullName>
    </submittedName>
</protein>
<evidence type="ECO:0000256" key="4">
    <source>
        <dbReference type="ARBA" id="ARBA00022729"/>
    </source>
</evidence>
<keyword evidence="8" id="KW-1015">Disulfide bond</keyword>
<dbReference type="SMART" id="SM00060">
    <property type="entry name" value="FN3"/>
    <property type="match status" value="5"/>
</dbReference>
<feature type="chain" id="PRO_5030156894" evidence="12">
    <location>
        <begin position="22"/>
        <end position="856"/>
    </location>
</feature>
<keyword evidence="7" id="KW-0472">Membrane</keyword>
<evidence type="ECO:0000256" key="3">
    <source>
        <dbReference type="ARBA" id="ARBA00022692"/>
    </source>
</evidence>
<feature type="region of interest" description="Disordered" evidence="11">
    <location>
        <begin position="701"/>
        <end position="750"/>
    </location>
</feature>
<evidence type="ECO:0000256" key="7">
    <source>
        <dbReference type="ARBA" id="ARBA00023136"/>
    </source>
</evidence>
<dbReference type="PANTHER" id="PTHR48423">
    <property type="entry name" value="INTERLEUKIN-27 RECEPTOR SUBUNIT ALPHA"/>
    <property type="match status" value="1"/>
</dbReference>
<evidence type="ECO:0000313" key="15">
    <source>
        <dbReference type="RefSeq" id="XP_027574880.2"/>
    </source>
</evidence>
<evidence type="ECO:0000259" key="13">
    <source>
        <dbReference type="PROSITE" id="PS50853"/>
    </source>
</evidence>
<reference evidence="15" key="1">
    <citation type="submission" date="2025-08" db="UniProtKB">
        <authorList>
            <consortium name="RefSeq"/>
        </authorList>
    </citation>
    <scope>IDENTIFICATION</scope>
    <source>
        <tissue evidence="15">Muscle</tissue>
    </source>
</reference>
<feature type="compositionally biased region" description="Low complexity" evidence="11">
    <location>
        <begin position="737"/>
        <end position="750"/>
    </location>
</feature>
<feature type="domain" description="Fibronectin type-III" evidence="13">
    <location>
        <begin position="229"/>
        <end position="319"/>
    </location>
</feature>
<dbReference type="RefSeq" id="XP_027574880.2">
    <property type="nucleotide sequence ID" value="XM_027719079.2"/>
</dbReference>
<keyword evidence="3" id="KW-0812">Transmembrane</keyword>
<dbReference type="GO" id="GO:0005886">
    <property type="term" value="C:plasma membrane"/>
    <property type="evidence" value="ECO:0007669"/>
    <property type="project" value="UniProtKB-ARBA"/>
</dbReference>
<dbReference type="AlphaFoldDB" id="A0A6J2GHR5"/>
<feature type="domain" description="Fibronectin type-III" evidence="13">
    <location>
        <begin position="132"/>
        <end position="224"/>
    </location>
</feature>
<dbReference type="InterPro" id="IPR003961">
    <property type="entry name" value="FN3_dom"/>
</dbReference>
<keyword evidence="6" id="KW-1133">Transmembrane helix</keyword>
<name>A0A6J2GHR5_9PASS</name>
<dbReference type="SUPFAM" id="SSF49265">
    <property type="entry name" value="Fibronectin type III"/>
    <property type="match status" value="3"/>
</dbReference>
<evidence type="ECO:0000256" key="5">
    <source>
        <dbReference type="ARBA" id="ARBA00022737"/>
    </source>
</evidence>
<dbReference type="Gene3D" id="2.60.40.10">
    <property type="entry name" value="Immunoglobulins"/>
    <property type="match status" value="5"/>
</dbReference>
<dbReference type="InterPro" id="IPR013783">
    <property type="entry name" value="Ig-like_fold"/>
</dbReference>
<dbReference type="GO" id="GO:0004896">
    <property type="term" value="F:cytokine receptor activity"/>
    <property type="evidence" value="ECO:0007669"/>
    <property type="project" value="InterPro"/>
</dbReference>
<organism evidence="14 15">
    <name type="scientific">Pipra filicauda</name>
    <name type="common">Wire-tailed manakin</name>
    <dbReference type="NCBI Taxonomy" id="649802"/>
    <lineage>
        <taxon>Eukaryota</taxon>
        <taxon>Metazoa</taxon>
        <taxon>Chordata</taxon>
        <taxon>Craniata</taxon>
        <taxon>Vertebrata</taxon>
        <taxon>Euteleostomi</taxon>
        <taxon>Archelosauria</taxon>
        <taxon>Archosauria</taxon>
        <taxon>Dinosauria</taxon>
        <taxon>Saurischia</taxon>
        <taxon>Theropoda</taxon>
        <taxon>Coelurosauria</taxon>
        <taxon>Aves</taxon>
        <taxon>Neognathae</taxon>
        <taxon>Neoaves</taxon>
        <taxon>Telluraves</taxon>
        <taxon>Australaves</taxon>
        <taxon>Passeriformes</taxon>
        <taxon>Pipridae</taxon>
        <taxon>Pipra</taxon>
    </lineage>
</organism>
<dbReference type="CDD" id="cd00063">
    <property type="entry name" value="FN3"/>
    <property type="match status" value="4"/>
</dbReference>
<evidence type="ECO:0000256" key="8">
    <source>
        <dbReference type="ARBA" id="ARBA00023157"/>
    </source>
</evidence>
<comment type="subcellular location">
    <subcellularLocation>
        <location evidence="1">Membrane</location>
        <topology evidence="1">Single-pass type I membrane protein</topology>
    </subcellularLocation>
</comment>
<dbReference type="PROSITE" id="PS50853">
    <property type="entry name" value="FN3"/>
    <property type="match status" value="5"/>
</dbReference>
<feature type="domain" description="Fibronectin type-III" evidence="13">
    <location>
        <begin position="522"/>
        <end position="620"/>
    </location>
</feature>
<dbReference type="InParanoid" id="A0A6J2GHR5"/>
<keyword evidence="10" id="KW-0325">Glycoprotein</keyword>
<keyword evidence="5" id="KW-0677">Repeat</keyword>
<dbReference type="GeneID" id="113986911"/>
<dbReference type="Proteomes" id="UP000504627">
    <property type="component" value="Unplaced"/>
</dbReference>
<evidence type="ECO:0000256" key="12">
    <source>
        <dbReference type="SAM" id="SignalP"/>
    </source>
</evidence>
<keyword evidence="9 15" id="KW-0675">Receptor</keyword>
<proteinExistence type="inferred from homology"/>
<evidence type="ECO:0000256" key="1">
    <source>
        <dbReference type="ARBA" id="ARBA00004479"/>
    </source>
</evidence>
<evidence type="ECO:0000256" key="11">
    <source>
        <dbReference type="SAM" id="MobiDB-lite"/>
    </source>
</evidence>
<dbReference type="CTD" id="3595"/>
<dbReference type="PANTHER" id="PTHR48423:SF1">
    <property type="entry name" value="INTERLEUKIN-27 RECEPTOR SUBUNIT ALPHA"/>
    <property type="match status" value="1"/>
</dbReference>
<feature type="domain" description="Fibronectin type-III" evidence="13">
    <location>
        <begin position="321"/>
        <end position="421"/>
    </location>
</feature>
<dbReference type="Pfam" id="PF00041">
    <property type="entry name" value="fn3"/>
    <property type="match status" value="3"/>
</dbReference>